<dbReference type="InterPro" id="IPR015378">
    <property type="entry name" value="Transposase-like_Mu_C"/>
</dbReference>
<feature type="region of interest" description="Disordered" evidence="1">
    <location>
        <begin position="578"/>
        <end position="631"/>
    </location>
</feature>
<dbReference type="PANTHER" id="PTHR35004">
    <property type="entry name" value="TRANSPOSASE RV3428C-RELATED"/>
    <property type="match status" value="1"/>
</dbReference>
<reference evidence="3 4" key="1">
    <citation type="submission" date="2017-12" db="EMBL/GenBank/DDBJ databases">
        <authorList>
            <person name="Paulsen S."/>
            <person name="Gram L.K."/>
        </authorList>
    </citation>
    <scope>NUCLEOTIDE SEQUENCE [LARGE SCALE GENOMIC DNA]</scope>
    <source>
        <strain evidence="3 4">S2897</strain>
    </source>
</reference>
<sequence>MARTKKQAFTLQQGCSVYHENNHFIVLQIINLDYVLAERFETKEITRLRISELSLQPRDLQTQKLSVIDAIADEDWQIAQQRLEIIQPLVHKQGRTTQDVQDVADQYGVHINTIYKWLRLYEADSSLMVLSPKKRSDAGRKKLSAEVESIIDQCIEQEYLTKQKKSVAAVHKIVRLECRNAGLDTPHINTVRNRIKNLSDELKIRRRMSEQQIHSALHMNQGEFPHADYPLAVIQIDHTPVDLILVDDVYRLPIERPWVTMAIDVYSRMVVGFYISFERPSALSVGMCLSNAILPKDKLLAEYEIDASWPCWGVPRTVHADNAKEFRGNMLKKASQEYRFSIEWRPVAKPHFGGHIERLLGTFAKEIHALPGTTFSNTSQRQGYDSEKKSAMTLKEFEHWLMVLITQSYHHKLHTGIKTTPYKKFEQGILGNKETKGVGLPRKIEDEETLRINFLPYVERTVQDYGVRIDDIYYYSDVLRVWVNATVEGRSKLKRKFICRRDPRDISTIWFFDPQLKCYFPIPYRNTSYPSMTIWELKKIQKKLKEEGEEHINEDMIFKALEKMREIEQEAVIKTKKSRRAVQRRKHAEENSIAPQVSSTSESNKQQEILKEDGDDDIEPFDEMLEVRRDS</sequence>
<evidence type="ECO:0000259" key="2">
    <source>
        <dbReference type="PROSITE" id="PS50994"/>
    </source>
</evidence>
<dbReference type="Gene3D" id="3.30.420.10">
    <property type="entry name" value="Ribonuclease H-like superfamily/Ribonuclease H"/>
    <property type="match status" value="1"/>
</dbReference>
<name>A0A5S3Z139_9GAMM</name>
<evidence type="ECO:0000313" key="4">
    <source>
        <dbReference type="Proteomes" id="UP000305874"/>
    </source>
</evidence>
<dbReference type="AlphaFoldDB" id="A0A5S3Z139"/>
<protein>
    <submittedName>
        <fullName evidence="3">Transposase</fullName>
    </submittedName>
</protein>
<dbReference type="EMBL" id="PNCG01000026">
    <property type="protein sequence ID" value="TMP85485.1"/>
    <property type="molecule type" value="Genomic_DNA"/>
</dbReference>
<dbReference type="InterPro" id="IPR009057">
    <property type="entry name" value="Homeodomain-like_sf"/>
</dbReference>
<accession>A0A5S3Z139</accession>
<proteinExistence type="predicted"/>
<evidence type="ECO:0000313" key="3">
    <source>
        <dbReference type="EMBL" id="TMP85485.1"/>
    </source>
</evidence>
<dbReference type="GO" id="GO:0003676">
    <property type="term" value="F:nucleic acid binding"/>
    <property type="evidence" value="ECO:0007669"/>
    <property type="project" value="InterPro"/>
</dbReference>
<dbReference type="RefSeq" id="WP_138549073.1">
    <property type="nucleotide sequence ID" value="NZ_PNCG01000026.1"/>
</dbReference>
<comment type="caution">
    <text evidence="3">The sequence shown here is derived from an EMBL/GenBank/DDBJ whole genome shotgun (WGS) entry which is preliminary data.</text>
</comment>
<reference evidence="4" key="2">
    <citation type="submission" date="2019-06" db="EMBL/GenBank/DDBJ databases">
        <title>Co-occurence of chitin degradation, pigmentation and bioactivity in marine Pseudoalteromonas.</title>
        <authorList>
            <person name="Sonnenschein E.C."/>
            <person name="Bech P.K."/>
        </authorList>
    </citation>
    <scope>NUCLEOTIDE SEQUENCE [LARGE SCALE GENOMIC DNA]</scope>
    <source>
        <strain evidence="4">S2897</strain>
    </source>
</reference>
<dbReference type="Pfam" id="PF09299">
    <property type="entry name" value="Mu-transpos_C"/>
    <property type="match status" value="1"/>
</dbReference>
<dbReference type="Proteomes" id="UP000305874">
    <property type="component" value="Unassembled WGS sequence"/>
</dbReference>
<feature type="compositionally biased region" description="Acidic residues" evidence="1">
    <location>
        <begin position="613"/>
        <end position="624"/>
    </location>
</feature>
<gene>
    <name evidence="3" type="ORF">CWC05_18260</name>
</gene>
<feature type="compositionally biased region" description="Polar residues" evidence="1">
    <location>
        <begin position="593"/>
        <end position="607"/>
    </location>
</feature>
<dbReference type="InterPro" id="IPR001584">
    <property type="entry name" value="Integrase_cat-core"/>
</dbReference>
<dbReference type="InterPro" id="IPR012337">
    <property type="entry name" value="RNaseH-like_sf"/>
</dbReference>
<dbReference type="SUPFAM" id="SSF46689">
    <property type="entry name" value="Homeodomain-like"/>
    <property type="match status" value="1"/>
</dbReference>
<dbReference type="PANTHER" id="PTHR35004:SF6">
    <property type="entry name" value="TRANSPOSASE"/>
    <property type="match status" value="1"/>
</dbReference>
<organism evidence="3 4">
    <name type="scientific">Pseudoalteromonas ruthenica</name>
    <dbReference type="NCBI Taxonomy" id="151081"/>
    <lineage>
        <taxon>Bacteria</taxon>
        <taxon>Pseudomonadati</taxon>
        <taxon>Pseudomonadota</taxon>
        <taxon>Gammaproteobacteria</taxon>
        <taxon>Alteromonadales</taxon>
        <taxon>Pseudoalteromonadaceae</taxon>
        <taxon>Pseudoalteromonas</taxon>
    </lineage>
</organism>
<dbReference type="SUPFAM" id="SSF53098">
    <property type="entry name" value="Ribonuclease H-like"/>
    <property type="match status" value="1"/>
</dbReference>
<feature type="domain" description="Integrase catalytic" evidence="2">
    <location>
        <begin position="226"/>
        <end position="429"/>
    </location>
</feature>
<evidence type="ECO:0000256" key="1">
    <source>
        <dbReference type="SAM" id="MobiDB-lite"/>
    </source>
</evidence>
<dbReference type="PROSITE" id="PS50994">
    <property type="entry name" value="INTEGRASE"/>
    <property type="match status" value="1"/>
</dbReference>
<dbReference type="GO" id="GO:0015074">
    <property type="term" value="P:DNA integration"/>
    <property type="evidence" value="ECO:0007669"/>
    <property type="project" value="InterPro"/>
</dbReference>
<dbReference type="InterPro" id="IPR036397">
    <property type="entry name" value="RNaseH_sf"/>
</dbReference>